<accession>A0A9W9EF22</accession>
<evidence type="ECO:0000256" key="1">
    <source>
        <dbReference type="SAM" id="SignalP"/>
    </source>
</evidence>
<gene>
    <name evidence="2" type="ORF">T069G_02063</name>
</gene>
<protein>
    <recommendedName>
        <fullName evidence="4">ABM domain-containing protein</fullName>
    </recommendedName>
</protein>
<feature type="chain" id="PRO_5040806066" description="ABM domain-containing protein" evidence="1">
    <location>
        <begin position="19"/>
        <end position="263"/>
    </location>
</feature>
<dbReference type="Proteomes" id="UP001140511">
    <property type="component" value="Unassembled WGS sequence"/>
</dbReference>
<feature type="signal peptide" evidence="1">
    <location>
        <begin position="1"/>
        <end position="18"/>
    </location>
</feature>
<keyword evidence="1" id="KW-0732">Signal</keyword>
<evidence type="ECO:0000313" key="3">
    <source>
        <dbReference type="Proteomes" id="UP001140511"/>
    </source>
</evidence>
<dbReference type="InterPro" id="IPR011008">
    <property type="entry name" value="Dimeric_a/b-barrel"/>
</dbReference>
<name>A0A9W9EF22_9HYPO</name>
<dbReference type="EMBL" id="JAOPEN010000001">
    <property type="protein sequence ID" value="KAJ4865533.1"/>
    <property type="molecule type" value="Genomic_DNA"/>
</dbReference>
<reference evidence="2" key="1">
    <citation type="submission" date="2022-09" db="EMBL/GenBank/DDBJ databases">
        <title>Chromosome-level assembly of Trichoderma breve T069, a fungus used in development of biopesticide product.</title>
        <authorList>
            <person name="Lin R."/>
            <person name="Liu T."/>
        </authorList>
    </citation>
    <scope>NUCLEOTIDE SEQUENCE</scope>
    <source>
        <strain evidence="2">T069</strain>
    </source>
</reference>
<dbReference type="GeneID" id="80863961"/>
<dbReference type="Gene3D" id="3.30.70.100">
    <property type="match status" value="1"/>
</dbReference>
<dbReference type="RefSeq" id="XP_056034589.1">
    <property type="nucleotide sequence ID" value="XM_056169273.1"/>
</dbReference>
<organism evidence="2 3">
    <name type="scientific">Trichoderma breve</name>
    <dbReference type="NCBI Taxonomy" id="2034170"/>
    <lineage>
        <taxon>Eukaryota</taxon>
        <taxon>Fungi</taxon>
        <taxon>Dikarya</taxon>
        <taxon>Ascomycota</taxon>
        <taxon>Pezizomycotina</taxon>
        <taxon>Sordariomycetes</taxon>
        <taxon>Hypocreomycetidae</taxon>
        <taxon>Hypocreales</taxon>
        <taxon>Hypocreaceae</taxon>
        <taxon>Trichoderma</taxon>
    </lineage>
</organism>
<evidence type="ECO:0008006" key="4">
    <source>
        <dbReference type="Google" id="ProtNLM"/>
    </source>
</evidence>
<keyword evidence="3" id="KW-1185">Reference proteome</keyword>
<dbReference type="SUPFAM" id="SSF54909">
    <property type="entry name" value="Dimeric alpha+beta barrel"/>
    <property type="match status" value="1"/>
</dbReference>
<evidence type="ECO:0000313" key="2">
    <source>
        <dbReference type="EMBL" id="KAJ4865533.1"/>
    </source>
</evidence>
<comment type="caution">
    <text evidence="2">The sequence shown here is derived from an EMBL/GenBank/DDBJ whole genome shotgun (WGS) entry which is preliminary data.</text>
</comment>
<dbReference type="AlphaFoldDB" id="A0A9W9EF22"/>
<sequence>MAPITQILLLSLRVSIEAEEVANEAVTMLREQKSIRHFRWSMILQEDNKLCIFVDWDEKSALDKYLQSDAYQQLLQFMNSQTTEPTTSHSVAFDPYGTAVLDNKGGHGTSPVAEVLYMYFGGVQNEFEDFQDTATTTVQQFLQKIGQTATGMTGESSIGWMLDEVAYKGEMCRTCVLVVGWQSVESQLQFLASEDFKSALPIIASMQGFRAITIEYGVFLFAFFITGADARSGGERRMVLEVMSQIAGKISEAQYPASRLWDL</sequence>
<proteinExistence type="predicted"/>